<sequence length="143" mass="16785">MRQIIKEFQGEHRFLSNFHPGIIVFNGLSYATAEHLYQSLKAKTIKDRDFICDAYSPADAKSRGSQIKLRPCWEYMKDRMMRLVLLLKFTQHPDLANKLRATDGYELREGNMWGDKYWGVCLKTNEGQNRLGILLQEVRKFIL</sequence>
<dbReference type="InterPro" id="IPR037238">
    <property type="entry name" value="YbiA-like_sf"/>
</dbReference>
<dbReference type="AlphaFoldDB" id="A0A0F9FKU8"/>
<dbReference type="CDD" id="cd15457">
    <property type="entry name" value="NADAR"/>
    <property type="match status" value="1"/>
</dbReference>
<comment type="caution">
    <text evidence="2">The sequence shown here is derived from an EMBL/GenBank/DDBJ whole genome shotgun (WGS) entry which is preliminary data.</text>
</comment>
<name>A0A0F9FKU8_9ZZZZ</name>
<dbReference type="SUPFAM" id="SSF143990">
    <property type="entry name" value="YbiA-like"/>
    <property type="match status" value="1"/>
</dbReference>
<dbReference type="Pfam" id="PF08719">
    <property type="entry name" value="NADAR"/>
    <property type="match status" value="1"/>
</dbReference>
<dbReference type="InterPro" id="IPR012816">
    <property type="entry name" value="NADAR"/>
</dbReference>
<gene>
    <name evidence="2" type="ORF">LCGC14_2018080</name>
</gene>
<dbReference type="Gene3D" id="1.10.357.40">
    <property type="entry name" value="YbiA-like"/>
    <property type="match status" value="1"/>
</dbReference>
<feature type="domain" description="NADAR" evidence="1">
    <location>
        <begin position="10"/>
        <end position="141"/>
    </location>
</feature>
<dbReference type="EMBL" id="LAZR01023263">
    <property type="protein sequence ID" value="KKL79116.1"/>
    <property type="molecule type" value="Genomic_DNA"/>
</dbReference>
<reference evidence="2" key="1">
    <citation type="journal article" date="2015" name="Nature">
        <title>Complex archaea that bridge the gap between prokaryotes and eukaryotes.</title>
        <authorList>
            <person name="Spang A."/>
            <person name="Saw J.H."/>
            <person name="Jorgensen S.L."/>
            <person name="Zaremba-Niedzwiedzka K."/>
            <person name="Martijn J."/>
            <person name="Lind A.E."/>
            <person name="van Eijk R."/>
            <person name="Schleper C."/>
            <person name="Guy L."/>
            <person name="Ettema T.J."/>
        </authorList>
    </citation>
    <scope>NUCLEOTIDE SEQUENCE</scope>
</reference>
<evidence type="ECO:0000259" key="1">
    <source>
        <dbReference type="Pfam" id="PF08719"/>
    </source>
</evidence>
<proteinExistence type="predicted"/>
<organism evidence="2">
    <name type="scientific">marine sediment metagenome</name>
    <dbReference type="NCBI Taxonomy" id="412755"/>
    <lineage>
        <taxon>unclassified sequences</taxon>
        <taxon>metagenomes</taxon>
        <taxon>ecological metagenomes</taxon>
    </lineage>
</organism>
<protein>
    <recommendedName>
        <fullName evidence="1">NADAR domain-containing protein</fullName>
    </recommendedName>
</protein>
<accession>A0A0F9FKU8</accession>
<evidence type="ECO:0000313" key="2">
    <source>
        <dbReference type="EMBL" id="KKL79116.1"/>
    </source>
</evidence>